<dbReference type="Pfam" id="PF18693">
    <property type="entry name" value="TRAM_2"/>
    <property type="match status" value="1"/>
</dbReference>
<dbReference type="PROSITE" id="PS01278">
    <property type="entry name" value="MTTASE_RADICAL"/>
    <property type="match status" value="1"/>
</dbReference>
<evidence type="ECO:0000259" key="10">
    <source>
        <dbReference type="PROSITE" id="PS51449"/>
    </source>
</evidence>
<dbReference type="InterPro" id="IPR012340">
    <property type="entry name" value="NA-bd_OB-fold"/>
</dbReference>
<dbReference type="SUPFAM" id="SSF102114">
    <property type="entry name" value="Radical SAM enzymes"/>
    <property type="match status" value="1"/>
</dbReference>
<dbReference type="SFLD" id="SFLDF00274">
    <property type="entry name" value="ribosomal_protein_S12_methylth"/>
    <property type="match status" value="1"/>
</dbReference>
<feature type="domain" description="MTTase N-terminal" evidence="10">
    <location>
        <begin position="7"/>
        <end position="123"/>
    </location>
</feature>
<gene>
    <name evidence="8 12" type="primary">rimO</name>
    <name evidence="12" type="ORF">IAB69_00895</name>
</gene>
<comment type="cofactor">
    <cofactor evidence="8">
        <name>[4Fe-4S] cluster</name>
        <dbReference type="ChEBI" id="CHEBI:49883"/>
    </cofactor>
    <text evidence="8">Binds 2 [4Fe-4S] clusters. One cluster is coordinated with 3 cysteines and an exchangeable S-adenosyl-L-methionine.</text>
</comment>
<dbReference type="PROSITE" id="PS51918">
    <property type="entry name" value="RADICAL_SAM"/>
    <property type="match status" value="1"/>
</dbReference>
<dbReference type="SFLD" id="SFLDS00029">
    <property type="entry name" value="Radical_SAM"/>
    <property type="match status" value="1"/>
</dbReference>
<feature type="domain" description="Radical SAM core" evidence="11">
    <location>
        <begin position="144"/>
        <end position="372"/>
    </location>
</feature>
<dbReference type="Proteomes" id="UP000824110">
    <property type="component" value="Unassembled WGS sequence"/>
</dbReference>
<dbReference type="FunFam" id="3.80.30.20:FF:000001">
    <property type="entry name" value="tRNA-2-methylthio-N(6)-dimethylallyladenosine synthase 2"/>
    <property type="match status" value="1"/>
</dbReference>
<evidence type="ECO:0000313" key="12">
    <source>
        <dbReference type="EMBL" id="HIU61193.1"/>
    </source>
</evidence>
<dbReference type="EC" id="2.8.4.4" evidence="8"/>
<sequence length="445" mass="50185">MTDFTGKKFGLISLGCDKNRVDAEKLLAEISARGCEITNDINSAQVLIVNTCAFLEASRKEAIDTILECAEYKKSGALEKLVVTGCLPQKFIDDIFAELTEADVFLGTFDYDVFFDALEEAYEKGRANYVGRGKNCYTCGRVVTTPVHYAYLKIADGCNNKCTYCLIPKIRGNYFSYPIEKLTQEAAKLGDVAELLLVAQDVTRYGIDIYGEKSLCRLLKSLSALENVGSIRLLYCYPEMIDDELIAELRDNPKIIKYLDIPLQHSEDRVLKMMNRRGTRSSYLALIERLRREVPGIVIRSTFICGFPTETEEESAALGEFLKQAKPDNCGFFAYSREEGTPAYKIKGQIPAAVKKKRVRAMYAIQREVSLKRMRSYIGKTLRVLCDGVADDESCFVGRAYFSAPDIDGVVYFNAAFAEQGKYYDVYIEKADSYNLFGRTEDYEE</sequence>
<keyword evidence="12" id="KW-0687">Ribonucleoprotein</keyword>
<feature type="domain" description="TRAM" evidence="9">
    <location>
        <begin position="375"/>
        <end position="442"/>
    </location>
</feature>
<dbReference type="PROSITE" id="PS51449">
    <property type="entry name" value="MTTASE_N"/>
    <property type="match status" value="1"/>
</dbReference>
<evidence type="ECO:0000256" key="4">
    <source>
        <dbReference type="ARBA" id="ARBA00022691"/>
    </source>
</evidence>
<dbReference type="GO" id="GO:0005840">
    <property type="term" value="C:ribosome"/>
    <property type="evidence" value="ECO:0007669"/>
    <property type="project" value="UniProtKB-KW"/>
</dbReference>
<feature type="binding site" evidence="8">
    <location>
        <position position="165"/>
    </location>
    <ligand>
        <name>[4Fe-4S] cluster</name>
        <dbReference type="ChEBI" id="CHEBI:49883"/>
        <label>2</label>
        <note>4Fe-4S-S-AdoMet</note>
    </ligand>
</feature>
<dbReference type="PANTHER" id="PTHR43837">
    <property type="entry name" value="RIBOSOMAL PROTEIN S12 METHYLTHIOTRANSFERASE RIMO"/>
    <property type="match status" value="1"/>
</dbReference>
<dbReference type="InterPro" id="IPR006638">
    <property type="entry name" value="Elp3/MiaA/NifB-like_rSAM"/>
</dbReference>
<dbReference type="InterPro" id="IPR023404">
    <property type="entry name" value="rSAM_horseshoe"/>
</dbReference>
<name>A0A9D1SIS9_9FIRM</name>
<dbReference type="Gene3D" id="3.40.50.12160">
    <property type="entry name" value="Methylthiotransferase, N-terminal domain"/>
    <property type="match status" value="1"/>
</dbReference>
<feature type="binding site" evidence="8">
    <location>
        <position position="52"/>
    </location>
    <ligand>
        <name>[4Fe-4S] cluster</name>
        <dbReference type="ChEBI" id="CHEBI:49883"/>
        <label>1</label>
    </ligand>
</feature>
<dbReference type="EMBL" id="DVNE01000009">
    <property type="protein sequence ID" value="HIU61193.1"/>
    <property type="molecule type" value="Genomic_DNA"/>
</dbReference>
<reference evidence="12" key="2">
    <citation type="journal article" date="2021" name="PeerJ">
        <title>Extensive microbial diversity within the chicken gut microbiome revealed by metagenomics and culture.</title>
        <authorList>
            <person name="Gilroy R."/>
            <person name="Ravi A."/>
            <person name="Getino M."/>
            <person name="Pursley I."/>
            <person name="Horton D.L."/>
            <person name="Alikhan N.F."/>
            <person name="Baker D."/>
            <person name="Gharbi K."/>
            <person name="Hall N."/>
            <person name="Watson M."/>
            <person name="Adriaenssens E.M."/>
            <person name="Foster-Nyarko E."/>
            <person name="Jarju S."/>
            <person name="Secka A."/>
            <person name="Antonio M."/>
            <person name="Oren A."/>
            <person name="Chaudhuri R.R."/>
            <person name="La Ragione R."/>
            <person name="Hildebrand F."/>
            <person name="Pallen M.J."/>
        </authorList>
    </citation>
    <scope>NUCLEOTIDE SEQUENCE</scope>
    <source>
        <strain evidence="12">CHK195-12923</strain>
    </source>
</reference>
<dbReference type="GO" id="GO:0005829">
    <property type="term" value="C:cytosol"/>
    <property type="evidence" value="ECO:0007669"/>
    <property type="project" value="TreeGrafter"/>
</dbReference>
<feature type="binding site" evidence="8">
    <location>
        <position position="158"/>
    </location>
    <ligand>
        <name>[4Fe-4S] cluster</name>
        <dbReference type="ChEBI" id="CHEBI:49883"/>
        <label>2</label>
        <note>4Fe-4S-S-AdoMet</note>
    </ligand>
</feature>
<dbReference type="NCBIfam" id="TIGR00089">
    <property type="entry name" value="MiaB/RimO family radical SAM methylthiotransferase"/>
    <property type="match status" value="1"/>
</dbReference>
<evidence type="ECO:0000256" key="2">
    <source>
        <dbReference type="ARBA" id="ARBA00022490"/>
    </source>
</evidence>
<evidence type="ECO:0000256" key="7">
    <source>
        <dbReference type="ARBA" id="ARBA00023014"/>
    </source>
</evidence>
<dbReference type="InterPro" id="IPR020612">
    <property type="entry name" value="Methylthiotransferase_CS"/>
</dbReference>
<dbReference type="InterPro" id="IPR005839">
    <property type="entry name" value="Methylthiotransferase"/>
</dbReference>
<dbReference type="Pfam" id="PF00919">
    <property type="entry name" value="UPF0004"/>
    <property type="match status" value="1"/>
</dbReference>
<dbReference type="Gene3D" id="3.80.30.20">
    <property type="entry name" value="tm_1862 like domain"/>
    <property type="match status" value="1"/>
</dbReference>
<keyword evidence="5 8" id="KW-0479">Metal-binding</keyword>
<comment type="function">
    <text evidence="8">Catalyzes the methylthiolation of an aspartic acid residue of ribosomal protein uS12.</text>
</comment>
<dbReference type="InterPro" id="IPR007197">
    <property type="entry name" value="rSAM"/>
</dbReference>
<evidence type="ECO:0000256" key="6">
    <source>
        <dbReference type="ARBA" id="ARBA00023004"/>
    </source>
</evidence>
<keyword evidence="6 8" id="KW-0408">Iron</keyword>
<evidence type="ECO:0000256" key="3">
    <source>
        <dbReference type="ARBA" id="ARBA00022679"/>
    </source>
</evidence>
<dbReference type="SFLD" id="SFLDG01082">
    <property type="entry name" value="B12-binding_domain_containing"/>
    <property type="match status" value="1"/>
</dbReference>
<evidence type="ECO:0000256" key="1">
    <source>
        <dbReference type="ARBA" id="ARBA00022485"/>
    </source>
</evidence>
<dbReference type="InterPro" id="IPR005840">
    <property type="entry name" value="Ribosomal_uS12_MeSTrfase_RimO"/>
</dbReference>
<dbReference type="HAMAP" id="MF_01865">
    <property type="entry name" value="MTTase_RimO"/>
    <property type="match status" value="1"/>
</dbReference>
<keyword evidence="7 8" id="KW-0411">Iron-sulfur</keyword>
<dbReference type="AlphaFoldDB" id="A0A9D1SIS9"/>
<feature type="binding site" evidence="8">
    <location>
        <position position="86"/>
    </location>
    <ligand>
        <name>[4Fe-4S] cluster</name>
        <dbReference type="ChEBI" id="CHEBI:49883"/>
        <label>1</label>
    </ligand>
</feature>
<comment type="subcellular location">
    <subcellularLocation>
        <location evidence="8">Cytoplasm</location>
    </subcellularLocation>
</comment>
<dbReference type="GO" id="GO:0140101">
    <property type="term" value="F:catalytic activity, acting on a tRNA"/>
    <property type="evidence" value="ECO:0007669"/>
    <property type="project" value="UniProtKB-ARBA"/>
</dbReference>
<dbReference type="InterPro" id="IPR002792">
    <property type="entry name" value="TRAM_dom"/>
</dbReference>
<dbReference type="CDD" id="cd01335">
    <property type="entry name" value="Radical_SAM"/>
    <property type="match status" value="1"/>
</dbReference>
<protein>
    <recommendedName>
        <fullName evidence="8">Ribosomal protein uS12 methylthiotransferase RimO</fullName>
        <shortName evidence="8">uS12 MTTase</shortName>
        <shortName evidence="8">uS12 methylthiotransferase</shortName>
        <ecNumber evidence="8">2.8.4.4</ecNumber>
    </recommendedName>
    <alternativeName>
        <fullName evidence="8">Ribosomal protein uS12 (aspartate-C(3))-methylthiotransferase</fullName>
    </alternativeName>
    <alternativeName>
        <fullName evidence="8">Ribosome maturation factor RimO</fullName>
    </alternativeName>
</protein>
<dbReference type="NCBIfam" id="TIGR01125">
    <property type="entry name" value="30S ribosomal protein S12 methylthiotransferase RimO"/>
    <property type="match status" value="1"/>
</dbReference>
<dbReference type="PANTHER" id="PTHR43837:SF1">
    <property type="entry name" value="RIBOSOMAL PROTEIN US12 METHYLTHIOTRANSFERASE RIMO"/>
    <property type="match status" value="1"/>
</dbReference>
<keyword evidence="4 8" id="KW-0949">S-adenosyl-L-methionine</keyword>
<organism evidence="12 13">
    <name type="scientific">Candidatus Coproplasma excrementigallinarum</name>
    <dbReference type="NCBI Taxonomy" id="2840747"/>
    <lineage>
        <taxon>Bacteria</taxon>
        <taxon>Bacillati</taxon>
        <taxon>Bacillota</taxon>
        <taxon>Clostridia</taxon>
        <taxon>Eubacteriales</taxon>
        <taxon>Candidatus Coproplasma</taxon>
    </lineage>
</organism>
<dbReference type="InterPro" id="IPR058240">
    <property type="entry name" value="rSAM_sf"/>
</dbReference>
<keyword evidence="1 8" id="KW-0004">4Fe-4S</keyword>
<dbReference type="GO" id="GO:0035599">
    <property type="term" value="F:aspartic acid methylthiotransferase activity"/>
    <property type="evidence" value="ECO:0007669"/>
    <property type="project" value="TreeGrafter"/>
</dbReference>
<evidence type="ECO:0000259" key="9">
    <source>
        <dbReference type="PROSITE" id="PS50926"/>
    </source>
</evidence>
<dbReference type="GO" id="GO:0046872">
    <property type="term" value="F:metal ion binding"/>
    <property type="evidence" value="ECO:0007669"/>
    <property type="project" value="UniProtKB-KW"/>
</dbReference>
<dbReference type="Gene3D" id="2.40.50.140">
    <property type="entry name" value="Nucleic acid-binding proteins"/>
    <property type="match status" value="1"/>
</dbReference>
<comment type="similarity">
    <text evidence="8">Belongs to the methylthiotransferase family. RimO subfamily.</text>
</comment>
<dbReference type="GO" id="GO:0051539">
    <property type="term" value="F:4 iron, 4 sulfur cluster binding"/>
    <property type="evidence" value="ECO:0007669"/>
    <property type="project" value="UniProtKB-UniRule"/>
</dbReference>
<dbReference type="GO" id="GO:0103039">
    <property type="term" value="F:protein methylthiotransferase activity"/>
    <property type="evidence" value="ECO:0007669"/>
    <property type="project" value="UniProtKB-EC"/>
</dbReference>
<feature type="binding site" evidence="8">
    <location>
        <position position="162"/>
    </location>
    <ligand>
        <name>[4Fe-4S] cluster</name>
        <dbReference type="ChEBI" id="CHEBI:49883"/>
        <label>2</label>
        <note>4Fe-4S-S-AdoMet</note>
    </ligand>
</feature>
<dbReference type="InterPro" id="IPR013848">
    <property type="entry name" value="Methylthiotransferase_N"/>
</dbReference>
<keyword evidence="3 8" id="KW-0808">Transferase</keyword>
<dbReference type="GO" id="GO:0035600">
    <property type="term" value="P:tRNA methylthiolation"/>
    <property type="evidence" value="ECO:0007669"/>
    <property type="project" value="UniProtKB-ARBA"/>
</dbReference>
<comment type="caution">
    <text evidence="12">The sequence shown here is derived from an EMBL/GenBank/DDBJ whole genome shotgun (WGS) entry which is preliminary data.</text>
</comment>
<dbReference type="SFLD" id="SFLDG01061">
    <property type="entry name" value="methylthiotransferase"/>
    <property type="match status" value="1"/>
</dbReference>
<dbReference type="SMART" id="SM00729">
    <property type="entry name" value="Elp3"/>
    <property type="match status" value="1"/>
</dbReference>
<proteinExistence type="inferred from homology"/>
<evidence type="ECO:0000313" key="13">
    <source>
        <dbReference type="Proteomes" id="UP000824110"/>
    </source>
</evidence>
<evidence type="ECO:0000256" key="8">
    <source>
        <dbReference type="HAMAP-Rule" id="MF_01865"/>
    </source>
</evidence>
<accession>A0A9D1SIS9</accession>
<feature type="binding site" evidence="8">
    <location>
        <position position="16"/>
    </location>
    <ligand>
        <name>[4Fe-4S] cluster</name>
        <dbReference type="ChEBI" id="CHEBI:49883"/>
        <label>1</label>
    </ligand>
</feature>
<dbReference type="Pfam" id="PF04055">
    <property type="entry name" value="Radical_SAM"/>
    <property type="match status" value="1"/>
</dbReference>
<reference evidence="12" key="1">
    <citation type="submission" date="2020-10" db="EMBL/GenBank/DDBJ databases">
        <authorList>
            <person name="Gilroy R."/>
        </authorList>
    </citation>
    <scope>NUCLEOTIDE SEQUENCE</scope>
    <source>
        <strain evidence="12">CHK195-12923</strain>
    </source>
</reference>
<comment type="catalytic activity">
    <reaction evidence="8">
        <text>L-aspartate(89)-[ribosomal protein uS12]-hydrogen + (sulfur carrier)-SH + AH2 + 2 S-adenosyl-L-methionine = 3-methylsulfanyl-L-aspartate(89)-[ribosomal protein uS12]-hydrogen + (sulfur carrier)-H + 5'-deoxyadenosine + L-methionine + A + S-adenosyl-L-homocysteine + 2 H(+)</text>
        <dbReference type="Rhea" id="RHEA:37087"/>
        <dbReference type="Rhea" id="RHEA-COMP:10460"/>
        <dbReference type="Rhea" id="RHEA-COMP:10461"/>
        <dbReference type="Rhea" id="RHEA-COMP:14737"/>
        <dbReference type="Rhea" id="RHEA-COMP:14739"/>
        <dbReference type="ChEBI" id="CHEBI:13193"/>
        <dbReference type="ChEBI" id="CHEBI:15378"/>
        <dbReference type="ChEBI" id="CHEBI:17319"/>
        <dbReference type="ChEBI" id="CHEBI:17499"/>
        <dbReference type="ChEBI" id="CHEBI:29917"/>
        <dbReference type="ChEBI" id="CHEBI:29961"/>
        <dbReference type="ChEBI" id="CHEBI:57844"/>
        <dbReference type="ChEBI" id="CHEBI:57856"/>
        <dbReference type="ChEBI" id="CHEBI:59789"/>
        <dbReference type="ChEBI" id="CHEBI:64428"/>
        <dbReference type="ChEBI" id="CHEBI:73599"/>
        <dbReference type="EC" id="2.8.4.4"/>
    </reaction>
</comment>
<dbReference type="PROSITE" id="PS50926">
    <property type="entry name" value="TRAM"/>
    <property type="match status" value="1"/>
</dbReference>
<keyword evidence="2 8" id="KW-0963">Cytoplasm</keyword>
<evidence type="ECO:0000259" key="11">
    <source>
        <dbReference type="PROSITE" id="PS51918"/>
    </source>
</evidence>
<evidence type="ECO:0000256" key="5">
    <source>
        <dbReference type="ARBA" id="ARBA00022723"/>
    </source>
</evidence>
<dbReference type="InterPro" id="IPR038135">
    <property type="entry name" value="Methylthiotransferase_N_sf"/>
</dbReference>
<keyword evidence="12" id="KW-0689">Ribosomal protein</keyword>